<name>A0A443SVD0_9ACAR</name>
<dbReference type="PANTHER" id="PTHR11440">
    <property type="entry name" value="LECITHIN-CHOLESTEROL ACYLTRANSFERASE-RELATED"/>
    <property type="match status" value="1"/>
</dbReference>
<gene>
    <name evidence="1" type="ORF">B4U80_01011</name>
</gene>
<dbReference type="STRING" id="299467.A0A443SVD0"/>
<accession>A0A443SVD0</accession>
<dbReference type="Proteomes" id="UP000288716">
    <property type="component" value="Unassembled WGS sequence"/>
</dbReference>
<protein>
    <submittedName>
        <fullName evidence="1">Group XV phospholipase A2-like protein</fullName>
    </submittedName>
</protein>
<dbReference type="GO" id="GO:0008374">
    <property type="term" value="F:O-acyltransferase activity"/>
    <property type="evidence" value="ECO:0007669"/>
    <property type="project" value="InterPro"/>
</dbReference>
<dbReference type="GO" id="GO:0006629">
    <property type="term" value="P:lipid metabolic process"/>
    <property type="evidence" value="ECO:0007669"/>
    <property type="project" value="InterPro"/>
</dbReference>
<dbReference type="InterPro" id="IPR029058">
    <property type="entry name" value="AB_hydrolase_fold"/>
</dbReference>
<comment type="caution">
    <text evidence="1">The sequence shown here is derived from an EMBL/GenBank/DDBJ whole genome shotgun (WGS) entry which is preliminary data.</text>
</comment>
<dbReference type="EMBL" id="NCKV01000155">
    <property type="protein sequence ID" value="RWS31467.1"/>
    <property type="molecule type" value="Genomic_DNA"/>
</dbReference>
<sequence>MKIPVNTVPGRMVSKLDAKLDFKVIDAQSPYVWCKKKWDYFLVWFKLANFKPFMKECWFNTIALRYDKTERRTVNAPGVTIKPQYFGLTEPVEFLWPTVRNVKSDYFYSLVETLRTFGYRRNVDIFAAPYDWRKATYENKEFIASMDDLIEKAMNSNHGKPVVIICHSLGCIYTHHYLTKKDKSWKKGFVRAMISIAAPYGGEFRILYSYLGLDDSLLVKKFPIIRIAERTFSSTALLLPSPSVFRDKVLISAPNFNYTAYNYDVFFTAIRNQIAFDMWLDSKDTLEKFEHPGVDVYCIAGVGVKTMESLDALEEALEKDLKSKVKKLLRIDHGVKYGNGDGFVNALSAARCLQWRNNLEHNFIYNEFPLKHLDLVKHQSVIKYIMNVLTNLQHT</sequence>
<organism evidence="1 2">
    <name type="scientific">Leptotrombidium deliense</name>
    <dbReference type="NCBI Taxonomy" id="299467"/>
    <lineage>
        <taxon>Eukaryota</taxon>
        <taxon>Metazoa</taxon>
        <taxon>Ecdysozoa</taxon>
        <taxon>Arthropoda</taxon>
        <taxon>Chelicerata</taxon>
        <taxon>Arachnida</taxon>
        <taxon>Acari</taxon>
        <taxon>Acariformes</taxon>
        <taxon>Trombidiformes</taxon>
        <taxon>Prostigmata</taxon>
        <taxon>Anystina</taxon>
        <taxon>Parasitengona</taxon>
        <taxon>Trombiculoidea</taxon>
        <taxon>Trombiculidae</taxon>
        <taxon>Leptotrombidium</taxon>
    </lineage>
</organism>
<keyword evidence="2" id="KW-1185">Reference proteome</keyword>
<dbReference type="SUPFAM" id="SSF53474">
    <property type="entry name" value="alpha/beta-Hydrolases"/>
    <property type="match status" value="1"/>
</dbReference>
<evidence type="ECO:0000313" key="1">
    <source>
        <dbReference type="EMBL" id="RWS31467.1"/>
    </source>
</evidence>
<evidence type="ECO:0000313" key="2">
    <source>
        <dbReference type="Proteomes" id="UP000288716"/>
    </source>
</evidence>
<proteinExistence type="predicted"/>
<dbReference type="Pfam" id="PF02450">
    <property type="entry name" value="LCAT"/>
    <property type="match status" value="2"/>
</dbReference>
<reference evidence="1 2" key="1">
    <citation type="journal article" date="2018" name="Gigascience">
        <title>Genomes of trombidid mites reveal novel predicted allergens and laterally-transferred genes associated with secondary metabolism.</title>
        <authorList>
            <person name="Dong X."/>
            <person name="Chaisiri K."/>
            <person name="Xia D."/>
            <person name="Armstrong S.D."/>
            <person name="Fang Y."/>
            <person name="Donnelly M.J."/>
            <person name="Kadowaki T."/>
            <person name="McGarry J.W."/>
            <person name="Darby A.C."/>
            <person name="Makepeace B.L."/>
        </authorList>
    </citation>
    <scope>NUCLEOTIDE SEQUENCE [LARGE SCALE GENOMIC DNA]</scope>
    <source>
        <strain evidence="1">UoL-UT</strain>
    </source>
</reference>
<dbReference type="Gene3D" id="3.40.50.1820">
    <property type="entry name" value="alpha/beta hydrolase"/>
    <property type="match status" value="1"/>
</dbReference>
<dbReference type="OrthoDB" id="190846at2759"/>
<dbReference type="VEuPathDB" id="VectorBase:LDEU000572"/>
<dbReference type="AlphaFoldDB" id="A0A443SVD0"/>
<dbReference type="InterPro" id="IPR003386">
    <property type="entry name" value="LACT/PDAT_acylTrfase"/>
</dbReference>